<evidence type="ECO:0000313" key="11">
    <source>
        <dbReference type="EMBL" id="CUO67407.1"/>
    </source>
</evidence>
<evidence type="ECO:0000256" key="3">
    <source>
        <dbReference type="ARBA" id="ARBA00022759"/>
    </source>
</evidence>
<reference evidence="11 12" key="1">
    <citation type="submission" date="2015-09" db="EMBL/GenBank/DDBJ databases">
        <authorList>
            <consortium name="Pathogen Informatics"/>
        </authorList>
    </citation>
    <scope>NUCLEOTIDE SEQUENCE [LARGE SCALE GENOMIC DNA]</scope>
    <source>
        <strain evidence="11 12">2789STDY5834885</strain>
    </source>
</reference>
<organism evidence="11 12">
    <name type="scientific">Fusicatenibacter saccharivorans</name>
    <dbReference type="NCBI Taxonomy" id="1150298"/>
    <lineage>
        <taxon>Bacteria</taxon>
        <taxon>Bacillati</taxon>
        <taxon>Bacillota</taxon>
        <taxon>Clostridia</taxon>
        <taxon>Lachnospirales</taxon>
        <taxon>Lachnospiraceae</taxon>
        <taxon>Fusicatenibacter</taxon>
    </lineage>
</organism>
<dbReference type="NCBIfam" id="TIGR03640">
    <property type="entry name" value="cas1_DVULG"/>
    <property type="match status" value="1"/>
</dbReference>
<protein>
    <recommendedName>
        <fullName evidence="10">CRISPR-associated endonuclease Cas1</fullName>
        <ecNumber evidence="10">3.1.-.-</ecNumber>
    </recommendedName>
</protein>
<dbReference type="GO" id="GO:0043571">
    <property type="term" value="P:maintenance of CRISPR repeat elements"/>
    <property type="evidence" value="ECO:0007669"/>
    <property type="project" value="UniProtKB-UniRule"/>
</dbReference>
<dbReference type="InterPro" id="IPR019856">
    <property type="entry name" value="CRISPR-assoc_Cas1_DVULG"/>
</dbReference>
<evidence type="ECO:0000256" key="10">
    <source>
        <dbReference type="HAMAP-Rule" id="MF_01470"/>
    </source>
</evidence>
<dbReference type="EMBL" id="CZAL01000001">
    <property type="protein sequence ID" value="CUO67407.1"/>
    <property type="molecule type" value="Genomic_DNA"/>
</dbReference>
<dbReference type="PANTHER" id="PTHR34353">
    <property type="entry name" value="CRISPR-ASSOCIATED ENDONUCLEASE CAS1 1"/>
    <property type="match status" value="1"/>
</dbReference>
<dbReference type="GO" id="GO:0004520">
    <property type="term" value="F:DNA endonuclease activity"/>
    <property type="evidence" value="ECO:0007669"/>
    <property type="project" value="InterPro"/>
</dbReference>
<evidence type="ECO:0000256" key="1">
    <source>
        <dbReference type="ARBA" id="ARBA00022722"/>
    </source>
</evidence>
<keyword evidence="7 10" id="KW-0238">DNA-binding</keyword>
<dbReference type="InterPro" id="IPR042211">
    <property type="entry name" value="CRISPR-assoc_Cas1_N"/>
</dbReference>
<dbReference type="Gene3D" id="1.20.120.920">
    <property type="entry name" value="CRISPR-associated endonuclease Cas1, C-terminal domain"/>
    <property type="match status" value="1"/>
</dbReference>
<comment type="function">
    <text evidence="10">CRISPR (clustered regularly interspaced short palindromic repeat), is an adaptive immune system that provides protection against mobile genetic elements (viruses, transposable elements and conjugative plasmids). CRISPR clusters contain spacers, sequences complementary to antecedent mobile elements, and target invading nucleic acids. CRISPR clusters are transcribed and processed into CRISPR RNA (crRNA). Acts as a dsDNA endonuclease. Involved in the integration of spacer DNA into the CRISPR cassette.</text>
</comment>
<evidence type="ECO:0000313" key="12">
    <source>
        <dbReference type="Proteomes" id="UP000095709"/>
    </source>
</evidence>
<comment type="similarity">
    <text evidence="10">Belongs to the CRISPR-associated endonuclease Cas1 family.</text>
</comment>
<dbReference type="Pfam" id="PF01867">
    <property type="entry name" value="Cas_Cas1"/>
    <property type="match status" value="1"/>
</dbReference>
<dbReference type="Gene3D" id="3.100.10.20">
    <property type="entry name" value="CRISPR-associated endonuclease Cas1, N-terminal domain"/>
    <property type="match status" value="1"/>
</dbReference>
<evidence type="ECO:0000256" key="5">
    <source>
        <dbReference type="ARBA" id="ARBA00022842"/>
    </source>
</evidence>
<dbReference type="PANTHER" id="PTHR34353:SF2">
    <property type="entry name" value="CRISPR-ASSOCIATED ENDONUCLEASE CAS1 1"/>
    <property type="match status" value="1"/>
</dbReference>
<dbReference type="CDD" id="cd09721">
    <property type="entry name" value="Cas1_I-C"/>
    <property type="match status" value="1"/>
</dbReference>
<keyword evidence="8 10" id="KW-0464">Manganese</keyword>
<evidence type="ECO:0000256" key="4">
    <source>
        <dbReference type="ARBA" id="ARBA00022801"/>
    </source>
</evidence>
<dbReference type="RefSeq" id="WP_055264942.1">
    <property type="nucleotide sequence ID" value="NZ_CZAL01000001.1"/>
</dbReference>
<evidence type="ECO:0000256" key="7">
    <source>
        <dbReference type="ARBA" id="ARBA00023125"/>
    </source>
</evidence>
<dbReference type="Proteomes" id="UP000095709">
    <property type="component" value="Unassembled WGS sequence"/>
</dbReference>
<gene>
    <name evidence="10" type="primary">cas1</name>
    <name evidence="11" type="ORF">ERS852498_00198</name>
</gene>
<dbReference type="GO" id="GO:0003677">
    <property type="term" value="F:DNA binding"/>
    <property type="evidence" value="ECO:0007669"/>
    <property type="project" value="UniProtKB-KW"/>
</dbReference>
<dbReference type="NCBIfam" id="TIGR00287">
    <property type="entry name" value="cas1"/>
    <property type="match status" value="1"/>
</dbReference>
<sequence length="343" mass="38986">MKRLLNTLYITSGNRYLSLDGENVVVMEDKKEIGRIPLHNLQAIVTFGYTGASPALMGACAQRNIELSFMSGNGRFLARVSGEEKGNVTLRKTQYRISEKKEESVKIAKNFILGKVYNARWVLERAARDYSMRLDAELLKKKSAFLGQSMNKIRQCEDAGTLLGLEGEAASVYFSTFDELILQQKEDFYFHGRNKRPPLDNVNAMLSFGYSLLAGMCGGALEAVGLDPYVGFFHTDRPGRMSLALDLMEEFRSVMVDRFVLTLINKRIMKPEYFLTKENGAVIMTEEGRKAFLSAWQGKKQEMITHPFLGEKIEWGMVPYAQSMLLARFLRGDLDEYPPFLWK</sequence>
<dbReference type="GO" id="GO:0051607">
    <property type="term" value="P:defense response to virus"/>
    <property type="evidence" value="ECO:0007669"/>
    <property type="project" value="UniProtKB-UniRule"/>
</dbReference>
<dbReference type="GO" id="GO:0016787">
    <property type="term" value="F:hydrolase activity"/>
    <property type="evidence" value="ECO:0007669"/>
    <property type="project" value="UniProtKB-KW"/>
</dbReference>
<dbReference type="AlphaFoldDB" id="A0A174H1Z6"/>
<evidence type="ECO:0000256" key="2">
    <source>
        <dbReference type="ARBA" id="ARBA00022723"/>
    </source>
</evidence>
<keyword evidence="6 10" id="KW-0051">Antiviral defense</keyword>
<dbReference type="InterPro" id="IPR042206">
    <property type="entry name" value="CRISPR-assoc_Cas1_C"/>
</dbReference>
<feature type="binding site" evidence="10">
    <location>
        <position position="166"/>
    </location>
    <ligand>
        <name>Mn(2+)</name>
        <dbReference type="ChEBI" id="CHEBI:29035"/>
    </ligand>
</feature>
<keyword evidence="3 10" id="KW-0255">Endonuclease</keyword>
<dbReference type="HAMAP" id="MF_01470">
    <property type="entry name" value="Cas1"/>
    <property type="match status" value="1"/>
</dbReference>
<keyword evidence="5 10" id="KW-0460">Magnesium</keyword>
<comment type="cofactor">
    <cofactor evidence="10">
        <name>Mg(2+)</name>
        <dbReference type="ChEBI" id="CHEBI:18420"/>
    </cofactor>
    <cofactor evidence="10">
        <name>Mn(2+)</name>
        <dbReference type="ChEBI" id="CHEBI:29035"/>
    </cofactor>
</comment>
<evidence type="ECO:0000256" key="6">
    <source>
        <dbReference type="ARBA" id="ARBA00023118"/>
    </source>
</evidence>
<keyword evidence="1 10" id="KW-0540">Nuclease</keyword>
<accession>A0A174H1Z6</accession>
<dbReference type="InterPro" id="IPR050646">
    <property type="entry name" value="Cas1"/>
</dbReference>
<proteinExistence type="inferred from homology"/>
<keyword evidence="4 10" id="KW-0378">Hydrolase</keyword>
<comment type="subunit">
    <text evidence="9 10">Homodimer, forms a heterotetramer with a Cas2 homodimer.</text>
</comment>
<dbReference type="EC" id="3.1.-.-" evidence="10"/>
<name>A0A174H1Z6_9FIRM</name>
<feature type="binding site" evidence="10">
    <location>
        <position position="249"/>
    </location>
    <ligand>
        <name>Mn(2+)</name>
        <dbReference type="ChEBI" id="CHEBI:29035"/>
    </ligand>
</feature>
<evidence type="ECO:0000256" key="8">
    <source>
        <dbReference type="ARBA" id="ARBA00023211"/>
    </source>
</evidence>
<dbReference type="GO" id="GO:0046872">
    <property type="term" value="F:metal ion binding"/>
    <property type="evidence" value="ECO:0007669"/>
    <property type="project" value="UniProtKB-UniRule"/>
</dbReference>
<keyword evidence="2 10" id="KW-0479">Metal-binding</keyword>
<evidence type="ECO:0000256" key="9">
    <source>
        <dbReference type="ARBA" id="ARBA00038592"/>
    </source>
</evidence>
<feature type="binding site" evidence="10">
    <location>
        <position position="234"/>
    </location>
    <ligand>
        <name>Mn(2+)</name>
        <dbReference type="ChEBI" id="CHEBI:29035"/>
    </ligand>
</feature>
<dbReference type="InterPro" id="IPR002729">
    <property type="entry name" value="CRISPR-assoc_Cas1"/>
</dbReference>